<evidence type="ECO:0000256" key="1">
    <source>
        <dbReference type="ARBA" id="ARBA00022679"/>
    </source>
</evidence>
<keyword evidence="2" id="KW-0812">Transmembrane</keyword>
<proteinExistence type="predicted"/>
<dbReference type="GO" id="GO:0008654">
    <property type="term" value="P:phospholipid biosynthetic process"/>
    <property type="evidence" value="ECO:0007669"/>
    <property type="project" value="InterPro"/>
</dbReference>
<dbReference type="GO" id="GO:0016780">
    <property type="term" value="F:phosphotransferase activity, for other substituted phosphate groups"/>
    <property type="evidence" value="ECO:0007669"/>
    <property type="project" value="InterPro"/>
</dbReference>
<feature type="transmembrane region" description="Helical" evidence="2">
    <location>
        <begin position="141"/>
        <end position="158"/>
    </location>
</feature>
<feature type="transmembrane region" description="Helical" evidence="2">
    <location>
        <begin position="78"/>
        <end position="97"/>
    </location>
</feature>
<dbReference type="InterPro" id="IPR000462">
    <property type="entry name" value="CDP-OH_P_trans"/>
</dbReference>
<dbReference type="Gene3D" id="1.20.120.1760">
    <property type="match status" value="1"/>
</dbReference>
<feature type="transmembrane region" description="Helical" evidence="2">
    <location>
        <begin position="6"/>
        <end position="32"/>
    </location>
</feature>
<sequence length="229" mass="25084">MFLGFLAIVLILDGDPMKGGIFILIAAIFDFFDGKIARMLGIDSQFGLEFDSMADTVSFCVVPSILVYSLYVNGLPPLLGGIISFIPLMFGTIRLAKFNLNQVPGKPKSYTEGLTTPVATIALFAYLFFSKDVYGNTGDPRTALMLVSGLAILMISPIHFIKPPSFSFRSGKTNSVSLIVYIIGGVILLTFKGLVLLPLVMLYICWNIFRWLTNPHRGTVESQMDHPSG</sequence>
<reference evidence="3" key="1">
    <citation type="submission" date="2018-05" db="EMBL/GenBank/DDBJ databases">
        <authorList>
            <person name="Lanie J.A."/>
            <person name="Ng W.-L."/>
            <person name="Kazmierczak K.M."/>
            <person name="Andrzejewski T.M."/>
            <person name="Davidsen T.M."/>
            <person name="Wayne K.J."/>
            <person name="Tettelin H."/>
            <person name="Glass J.I."/>
            <person name="Rusch D."/>
            <person name="Podicherti R."/>
            <person name="Tsui H.-C.T."/>
            <person name="Winkler M.E."/>
        </authorList>
    </citation>
    <scope>NUCLEOTIDE SEQUENCE</scope>
</reference>
<gene>
    <name evidence="3" type="ORF">METZ01_LOCUS19451</name>
</gene>
<dbReference type="PROSITE" id="PS00379">
    <property type="entry name" value="CDP_ALCOHOL_P_TRANSF"/>
    <property type="match status" value="1"/>
</dbReference>
<evidence type="ECO:0000313" key="3">
    <source>
        <dbReference type="EMBL" id="SUZ66597.1"/>
    </source>
</evidence>
<dbReference type="InterPro" id="IPR043130">
    <property type="entry name" value="CDP-OH_PTrfase_TM_dom"/>
</dbReference>
<keyword evidence="2" id="KW-0472">Membrane</keyword>
<evidence type="ECO:0000256" key="2">
    <source>
        <dbReference type="SAM" id="Phobius"/>
    </source>
</evidence>
<dbReference type="Pfam" id="PF01066">
    <property type="entry name" value="CDP-OH_P_transf"/>
    <property type="match status" value="1"/>
</dbReference>
<organism evidence="3">
    <name type="scientific">marine metagenome</name>
    <dbReference type="NCBI Taxonomy" id="408172"/>
    <lineage>
        <taxon>unclassified sequences</taxon>
        <taxon>metagenomes</taxon>
        <taxon>ecological metagenomes</taxon>
    </lineage>
</organism>
<dbReference type="InterPro" id="IPR048254">
    <property type="entry name" value="CDP_ALCOHOL_P_TRANSF_CS"/>
</dbReference>
<dbReference type="GO" id="GO:0016020">
    <property type="term" value="C:membrane"/>
    <property type="evidence" value="ECO:0007669"/>
    <property type="project" value="InterPro"/>
</dbReference>
<protein>
    <recommendedName>
        <fullName evidence="4">CDP-diacylglycerol--serine O-phosphatidyltransferase</fullName>
    </recommendedName>
</protein>
<dbReference type="AlphaFoldDB" id="A0A381PK92"/>
<feature type="transmembrane region" description="Helical" evidence="2">
    <location>
        <begin position="109"/>
        <end position="129"/>
    </location>
</feature>
<keyword evidence="1" id="KW-0808">Transferase</keyword>
<accession>A0A381PK92</accession>
<feature type="transmembrane region" description="Helical" evidence="2">
    <location>
        <begin position="178"/>
        <end position="209"/>
    </location>
</feature>
<evidence type="ECO:0008006" key="4">
    <source>
        <dbReference type="Google" id="ProtNLM"/>
    </source>
</evidence>
<name>A0A381PK92_9ZZZZ</name>
<keyword evidence="2" id="KW-1133">Transmembrane helix</keyword>
<feature type="transmembrane region" description="Helical" evidence="2">
    <location>
        <begin position="53"/>
        <end position="72"/>
    </location>
</feature>
<dbReference type="EMBL" id="UINC01000988">
    <property type="protein sequence ID" value="SUZ66597.1"/>
    <property type="molecule type" value="Genomic_DNA"/>
</dbReference>